<reference evidence="3" key="1">
    <citation type="submission" date="2020-03" db="EMBL/GenBank/DDBJ databases">
        <authorList>
            <person name="Chebbi M.A."/>
            <person name="Drezen J.M."/>
        </authorList>
    </citation>
    <scope>NUCLEOTIDE SEQUENCE</scope>
    <source>
        <tissue evidence="3">Whole body</tissue>
    </source>
</reference>
<protein>
    <recommendedName>
        <fullName evidence="2">B box-type domain-containing protein</fullName>
    </recommendedName>
</protein>
<name>A0A8J5VBU9_9HYME</name>
<dbReference type="GO" id="GO:0061630">
    <property type="term" value="F:ubiquitin protein ligase activity"/>
    <property type="evidence" value="ECO:0007669"/>
    <property type="project" value="TreeGrafter"/>
</dbReference>
<feature type="compositionally biased region" description="Low complexity" evidence="1">
    <location>
        <begin position="61"/>
        <end position="79"/>
    </location>
</feature>
<dbReference type="PANTHER" id="PTHR25462:SF296">
    <property type="entry name" value="MEIOTIC P26, ISOFORM F"/>
    <property type="match status" value="1"/>
</dbReference>
<accession>A0A8J5VBU9</accession>
<comment type="caution">
    <text evidence="3">The sequence shown here is derived from an EMBL/GenBank/DDBJ whole genome shotgun (WGS) entry which is preliminary data.</text>
</comment>
<dbReference type="PANTHER" id="PTHR25462">
    <property type="entry name" value="BONUS, ISOFORM C-RELATED"/>
    <property type="match status" value="1"/>
</dbReference>
<evidence type="ECO:0000313" key="4">
    <source>
        <dbReference type="Proteomes" id="UP000729913"/>
    </source>
</evidence>
<feature type="region of interest" description="Disordered" evidence="1">
    <location>
        <begin position="48"/>
        <end position="79"/>
    </location>
</feature>
<keyword evidence="4" id="KW-1185">Reference proteome</keyword>
<dbReference type="Proteomes" id="UP000729913">
    <property type="component" value="Unassembled WGS sequence"/>
</dbReference>
<evidence type="ECO:0000313" key="3">
    <source>
        <dbReference type="EMBL" id="KAG8039949.1"/>
    </source>
</evidence>
<proteinExistence type="predicted"/>
<evidence type="ECO:0000259" key="2">
    <source>
        <dbReference type="Pfam" id="PF00643"/>
    </source>
</evidence>
<dbReference type="EMBL" id="JAAOIC020000030">
    <property type="protein sequence ID" value="KAG8039949.1"/>
    <property type="molecule type" value="Genomic_DNA"/>
</dbReference>
<gene>
    <name evidence="3" type="ORF">G9C98_000666</name>
</gene>
<dbReference type="AlphaFoldDB" id="A0A8J5VBU9"/>
<organism evidence="3 4">
    <name type="scientific">Cotesia typhae</name>
    <dbReference type="NCBI Taxonomy" id="2053667"/>
    <lineage>
        <taxon>Eukaryota</taxon>
        <taxon>Metazoa</taxon>
        <taxon>Ecdysozoa</taxon>
        <taxon>Arthropoda</taxon>
        <taxon>Hexapoda</taxon>
        <taxon>Insecta</taxon>
        <taxon>Pterygota</taxon>
        <taxon>Neoptera</taxon>
        <taxon>Endopterygota</taxon>
        <taxon>Hymenoptera</taxon>
        <taxon>Apocrita</taxon>
        <taxon>Ichneumonoidea</taxon>
        <taxon>Braconidae</taxon>
        <taxon>Microgastrinae</taxon>
        <taxon>Cotesia</taxon>
    </lineage>
</organism>
<dbReference type="GO" id="GO:0008270">
    <property type="term" value="F:zinc ion binding"/>
    <property type="evidence" value="ECO:0007669"/>
    <property type="project" value="InterPro"/>
</dbReference>
<dbReference type="InterPro" id="IPR000315">
    <property type="entry name" value="Znf_B-box"/>
</dbReference>
<dbReference type="Pfam" id="PF00643">
    <property type="entry name" value="zf-B_box"/>
    <property type="match status" value="1"/>
</dbReference>
<dbReference type="InterPro" id="IPR047153">
    <property type="entry name" value="TRIM45/56/19-like"/>
</dbReference>
<evidence type="ECO:0000256" key="1">
    <source>
        <dbReference type="SAM" id="MobiDB-lite"/>
    </source>
</evidence>
<dbReference type="OrthoDB" id="342730at2759"/>
<reference evidence="3" key="2">
    <citation type="submission" date="2021-04" db="EMBL/GenBank/DDBJ databases">
        <title>Genome-wide patterns of bracovirus chromosomal integration into multiple host tissues during parasitism.</title>
        <authorList>
            <person name="Chebbi M.A.C."/>
        </authorList>
    </citation>
    <scope>NUCLEOTIDE SEQUENCE</scope>
    <source>
        <tissue evidence="3">Whole body</tissue>
    </source>
</reference>
<sequence>MNGQNSYSHFRSFMSNSETINNDLGLQIPIVNVSPIAYENHQISNRSASYSPSNGYLSRDSPSSLSPPETGSSNRSSFSYSSEISQDDFLMDSLVNGIIECVTFDEDVSSSEVKLPSSNDPQNHYCRDDTVSFCEISSIMQQKNSNEMTDLYSLPTAALPNKFFNLPLLQLLPRMNPTPSLLSFCNIHPDNAIMYCYTCPAIICDMCQINFHDHHLTMELAKASEVAENQSNRALDKIECYISSIESNIQKLSKSSNDISYKAYKVKKNVSLNIKQVVDAVLEREKELYLHIEEIKTAKQTFIKYQQEILRNIVGQLTRIAKAIFEAKNYLNMSGNPENLIAVKEKAFVEVKLFWKYYFSLDQ</sequence>
<feature type="domain" description="B box-type" evidence="2">
    <location>
        <begin position="184"/>
        <end position="217"/>
    </location>
</feature>